<evidence type="ECO:0000256" key="3">
    <source>
        <dbReference type="PIRSR" id="PIRSR006241-50"/>
    </source>
</evidence>
<dbReference type="InterPro" id="IPR013022">
    <property type="entry name" value="Xyl_isomerase-like_TIM-brl"/>
</dbReference>
<organism evidence="5 6">
    <name type="scientific">Stutzerimonas stutzeri NF13</name>
    <dbReference type="NCBI Taxonomy" id="1212548"/>
    <lineage>
        <taxon>Bacteria</taxon>
        <taxon>Pseudomonadati</taxon>
        <taxon>Pseudomonadota</taxon>
        <taxon>Gammaproteobacteria</taxon>
        <taxon>Pseudomonadales</taxon>
        <taxon>Pseudomonadaceae</taxon>
        <taxon>Stutzerimonas</taxon>
    </lineage>
</organism>
<gene>
    <name evidence="5" type="ORF">B381_20241</name>
</gene>
<dbReference type="OrthoDB" id="9786584at2"/>
<comment type="caution">
    <text evidence="5">The sequence shown here is derived from an EMBL/GenBank/DDBJ whole genome shotgun (WGS) entry which is preliminary data.</text>
</comment>
<protein>
    <submittedName>
        <fullName evidence="5">Hydroxypyruvate isomerase</fullName>
    </submittedName>
</protein>
<feature type="active site" description="Proton donor/acceptor" evidence="3">
    <location>
        <position position="240"/>
    </location>
</feature>
<dbReference type="Gene3D" id="3.20.20.150">
    <property type="entry name" value="Divalent-metal-dependent TIM barrel enzymes"/>
    <property type="match status" value="1"/>
</dbReference>
<dbReference type="GO" id="GO:0008903">
    <property type="term" value="F:hydroxypyruvate isomerase activity"/>
    <property type="evidence" value="ECO:0007669"/>
    <property type="project" value="TreeGrafter"/>
</dbReference>
<keyword evidence="5" id="KW-0670">Pyruvate</keyword>
<keyword evidence="1 2" id="KW-0413">Isomerase</keyword>
<evidence type="ECO:0000259" key="4">
    <source>
        <dbReference type="Pfam" id="PF01261"/>
    </source>
</evidence>
<dbReference type="PANTHER" id="PTHR43489">
    <property type="entry name" value="ISOMERASE"/>
    <property type="match status" value="1"/>
</dbReference>
<dbReference type="PIRSF" id="PIRSF006241">
    <property type="entry name" value="HyI"/>
    <property type="match status" value="1"/>
</dbReference>
<name>M2VDK0_STUST</name>
<dbReference type="PANTHER" id="PTHR43489:SF6">
    <property type="entry name" value="HYDROXYPYRUVATE ISOMERASE-RELATED"/>
    <property type="match status" value="1"/>
</dbReference>
<feature type="active site" description="Proton donor/acceptor" evidence="3">
    <location>
        <position position="143"/>
    </location>
</feature>
<comment type="similarity">
    <text evidence="2">Belongs to the hyi family.</text>
</comment>
<dbReference type="RefSeq" id="WP_003303581.1">
    <property type="nucleotide sequence ID" value="NZ_AOBS01000079.1"/>
</dbReference>
<accession>M2VDK0</accession>
<sequence>MPRFAANLSMMFNDAPFLERFGRAAAAGFQGVEYLFPYEFAPAELAGRLADHGLEQVLFNLPPGDFAAGERGIAALPGREAEFRESVDRAIEYARALGCPRLHAMAGLVSDENLRPRMREVYLDNLRYAARRLAEHDLTLLIEPINSRSIPGYFINRQVEGHAILAELGEPNLRVQLDLFHAQIMEGDLIAGFQRFCAGVGHIQIAGVPDRHEPDLGEVNYPYLFALLDEVGYDGWIGCEYNPRGLTEDGLGWFAPWRR</sequence>
<dbReference type="FunFam" id="3.20.20.150:FF:000007">
    <property type="entry name" value="Hydroxypyruvate isomerase"/>
    <property type="match status" value="1"/>
</dbReference>
<dbReference type="Proteomes" id="UP000011700">
    <property type="component" value="Unassembled WGS sequence"/>
</dbReference>
<dbReference type="NCBIfam" id="NF043033">
    <property type="entry name" value="OxoTetrIsom"/>
    <property type="match status" value="1"/>
</dbReference>
<evidence type="ECO:0000256" key="1">
    <source>
        <dbReference type="ARBA" id="ARBA00023235"/>
    </source>
</evidence>
<dbReference type="EMBL" id="AOBS01000079">
    <property type="protein sequence ID" value="EMD98072.1"/>
    <property type="molecule type" value="Genomic_DNA"/>
</dbReference>
<dbReference type="InterPro" id="IPR050417">
    <property type="entry name" value="Sugar_Epim/Isomerase"/>
</dbReference>
<dbReference type="InterPro" id="IPR026040">
    <property type="entry name" value="HyI-like"/>
</dbReference>
<dbReference type="InterPro" id="IPR053398">
    <property type="entry name" value="HPT_OtnI_isomerases"/>
</dbReference>
<dbReference type="GO" id="GO:0046487">
    <property type="term" value="P:glyoxylate metabolic process"/>
    <property type="evidence" value="ECO:0007669"/>
    <property type="project" value="TreeGrafter"/>
</dbReference>
<dbReference type="InterPro" id="IPR036237">
    <property type="entry name" value="Xyl_isomerase-like_sf"/>
</dbReference>
<dbReference type="SUPFAM" id="SSF51658">
    <property type="entry name" value="Xylose isomerase-like"/>
    <property type="match status" value="1"/>
</dbReference>
<dbReference type="AlphaFoldDB" id="M2VDK0"/>
<dbReference type="eggNOG" id="COG3622">
    <property type="taxonomic scope" value="Bacteria"/>
</dbReference>
<evidence type="ECO:0000256" key="2">
    <source>
        <dbReference type="PIRNR" id="PIRNR006241"/>
    </source>
</evidence>
<evidence type="ECO:0000313" key="5">
    <source>
        <dbReference type="EMBL" id="EMD98072.1"/>
    </source>
</evidence>
<evidence type="ECO:0000313" key="6">
    <source>
        <dbReference type="Proteomes" id="UP000011700"/>
    </source>
</evidence>
<reference evidence="5 6" key="1">
    <citation type="journal article" date="2013" name="Genome Announc.">
        <title>Draft Genome of Pseudomonas stutzeri Strain NF13, a Nitrogen Fixer Isolated from the Galapagos Rift Hydrothermal Vent.</title>
        <authorList>
            <person name="Pena A."/>
            <person name="Busquets A."/>
            <person name="Gomila M."/>
            <person name="Mayol J."/>
            <person name="Bosch R."/>
            <person name="Nogales B."/>
            <person name="Garcia-Valdes E."/>
            <person name="Bennasar A."/>
            <person name="Lalucat J."/>
        </authorList>
    </citation>
    <scope>NUCLEOTIDE SEQUENCE [LARGE SCALE GENOMIC DNA]</scope>
    <source>
        <strain evidence="5 6">NF13</strain>
    </source>
</reference>
<proteinExistence type="inferred from homology"/>
<dbReference type="Pfam" id="PF01261">
    <property type="entry name" value="AP_endonuc_2"/>
    <property type="match status" value="1"/>
</dbReference>
<feature type="domain" description="Xylose isomerase-like TIM barrel" evidence="4">
    <location>
        <begin position="23"/>
        <end position="255"/>
    </location>
</feature>